<sequence length="359" mass="39062">MDWVRGENLGHGSFATVNLATAGSQSCGFPPLMAVKSCGFSHSSSLMNEKLILDDLKDCPEIIRCFGESCSYEKGEKLYNVLLEYAPGGALADKLRNSGGGRMSESEVRGYTKALLKGIYYIHKFGYVHCDIKLQNILLGGNGRVKIADFGLAKRYGGRKGAATGCELRGTPLYMSPEMVAGGEQGPPADIWALGCVVAEMLSGNPAWRYSDIAGLMMRIGVGEEVPEIPKGLSEEGKDFLGKCFVKDPSKRWTAEMLLNHPFTCDQDFEDDGSKNREENSPSTSPRCAFDFPDWASSVTCSITSLPRSEYSPESGSWFSGESSSGSGSWSNRAAARLMELVSDQNPNWSVSDDWVTIR</sequence>
<dbReference type="InParanoid" id="A0A6I9T4N8"/>
<feature type="domain" description="Protein kinase" evidence="8">
    <location>
        <begin position="3"/>
        <end position="264"/>
    </location>
</feature>
<keyword evidence="2 5" id="KW-0547">Nucleotide-binding</keyword>
<proteinExistence type="inferred from homology"/>
<dbReference type="PROSITE" id="PS00108">
    <property type="entry name" value="PROTEIN_KINASE_ST"/>
    <property type="match status" value="1"/>
</dbReference>
<keyword evidence="4 5" id="KW-0067">ATP-binding</keyword>
<dbReference type="GO" id="GO:0007165">
    <property type="term" value="P:signal transduction"/>
    <property type="evidence" value="ECO:0007669"/>
    <property type="project" value="TreeGrafter"/>
</dbReference>
<dbReference type="Gramene" id="SIN_1013789.t">
    <property type="protein sequence ID" value="SIN_1013789.t.cds1"/>
    <property type="gene ID" value="SIN_1013789"/>
</dbReference>
<dbReference type="PANTHER" id="PTHR48011">
    <property type="entry name" value="CCR4-NOT TRANSCRIPTIONAL COMPLEX SUBUNIT CAF120-RELATED"/>
    <property type="match status" value="1"/>
</dbReference>
<dbReference type="AlphaFoldDB" id="A0A6I9T4N8"/>
<gene>
    <name evidence="10" type="primary">LOC105159821</name>
</gene>
<dbReference type="InterPro" id="IPR017441">
    <property type="entry name" value="Protein_kinase_ATP_BS"/>
</dbReference>
<keyword evidence="6" id="KW-0723">Serine/threonine-protein kinase</keyword>
<dbReference type="CDD" id="cd06606">
    <property type="entry name" value="STKc_MAPKKK"/>
    <property type="match status" value="1"/>
</dbReference>
<evidence type="ECO:0000313" key="10">
    <source>
        <dbReference type="RefSeq" id="XP_011075325.1"/>
    </source>
</evidence>
<dbReference type="FunCoup" id="A0A6I9T4N8">
    <property type="interactions" value="486"/>
</dbReference>
<evidence type="ECO:0000256" key="4">
    <source>
        <dbReference type="ARBA" id="ARBA00022840"/>
    </source>
</evidence>
<accession>A0A6I9T4N8</accession>
<evidence type="ECO:0000256" key="3">
    <source>
        <dbReference type="ARBA" id="ARBA00022777"/>
    </source>
</evidence>
<evidence type="ECO:0000256" key="5">
    <source>
        <dbReference type="PROSITE-ProRule" id="PRU10141"/>
    </source>
</evidence>
<dbReference type="PANTHER" id="PTHR48011:SF18">
    <property type="entry name" value="MITOGEN-ACTIVATED PROTEIN KINASE KINASE KINASE 19-RELATED"/>
    <property type="match status" value="1"/>
</dbReference>
<reference evidence="10" key="2">
    <citation type="submission" date="2025-08" db="UniProtKB">
        <authorList>
            <consortium name="RefSeq"/>
        </authorList>
    </citation>
    <scope>IDENTIFICATION</scope>
</reference>
<dbReference type="GO" id="GO:0005524">
    <property type="term" value="F:ATP binding"/>
    <property type="evidence" value="ECO:0007669"/>
    <property type="project" value="UniProtKB-UniRule"/>
</dbReference>
<dbReference type="GO" id="GO:0004674">
    <property type="term" value="F:protein serine/threonine kinase activity"/>
    <property type="evidence" value="ECO:0007669"/>
    <property type="project" value="UniProtKB-KW"/>
</dbReference>
<evidence type="ECO:0000259" key="8">
    <source>
        <dbReference type="PROSITE" id="PS50011"/>
    </source>
</evidence>
<keyword evidence="9" id="KW-1185">Reference proteome</keyword>
<dbReference type="PROSITE" id="PS00107">
    <property type="entry name" value="PROTEIN_KINASE_ATP"/>
    <property type="match status" value="1"/>
</dbReference>
<comment type="similarity">
    <text evidence="6">Belongs to the protein kinase superfamily.</text>
</comment>
<dbReference type="Proteomes" id="UP000504604">
    <property type="component" value="Linkage group LG1"/>
</dbReference>
<evidence type="ECO:0000256" key="6">
    <source>
        <dbReference type="RuleBase" id="RU000304"/>
    </source>
</evidence>
<organism evidence="9 10">
    <name type="scientific">Sesamum indicum</name>
    <name type="common">Oriental sesame</name>
    <name type="synonym">Sesamum orientale</name>
    <dbReference type="NCBI Taxonomy" id="4182"/>
    <lineage>
        <taxon>Eukaryota</taxon>
        <taxon>Viridiplantae</taxon>
        <taxon>Streptophyta</taxon>
        <taxon>Embryophyta</taxon>
        <taxon>Tracheophyta</taxon>
        <taxon>Spermatophyta</taxon>
        <taxon>Magnoliopsida</taxon>
        <taxon>eudicotyledons</taxon>
        <taxon>Gunneridae</taxon>
        <taxon>Pentapetalae</taxon>
        <taxon>asterids</taxon>
        <taxon>lamiids</taxon>
        <taxon>Lamiales</taxon>
        <taxon>Pedaliaceae</taxon>
        <taxon>Sesamum</taxon>
    </lineage>
</organism>
<dbReference type="SMART" id="SM00220">
    <property type="entry name" value="S_TKc"/>
    <property type="match status" value="1"/>
</dbReference>
<dbReference type="OrthoDB" id="8693905at2759"/>
<keyword evidence="1" id="KW-0808">Transferase</keyword>
<feature type="binding site" evidence="5">
    <location>
        <position position="36"/>
    </location>
    <ligand>
        <name>ATP</name>
        <dbReference type="ChEBI" id="CHEBI:30616"/>
    </ligand>
</feature>
<dbReference type="InterPro" id="IPR000719">
    <property type="entry name" value="Prot_kinase_dom"/>
</dbReference>
<protein>
    <submittedName>
        <fullName evidence="10">Mitogen-activated protein kinase kinase kinase NPK1</fullName>
    </submittedName>
</protein>
<evidence type="ECO:0000256" key="7">
    <source>
        <dbReference type="SAM" id="MobiDB-lite"/>
    </source>
</evidence>
<dbReference type="Pfam" id="PF00069">
    <property type="entry name" value="Pkinase"/>
    <property type="match status" value="1"/>
</dbReference>
<dbReference type="InterPro" id="IPR052751">
    <property type="entry name" value="Plant_MAPKKK"/>
</dbReference>
<dbReference type="InterPro" id="IPR011009">
    <property type="entry name" value="Kinase-like_dom_sf"/>
</dbReference>
<evidence type="ECO:0000313" key="9">
    <source>
        <dbReference type="Proteomes" id="UP000504604"/>
    </source>
</evidence>
<dbReference type="PROSITE" id="PS50011">
    <property type="entry name" value="PROTEIN_KINASE_DOM"/>
    <property type="match status" value="1"/>
</dbReference>
<dbReference type="RefSeq" id="XP_011075325.1">
    <property type="nucleotide sequence ID" value="XM_011077023.2"/>
</dbReference>
<feature type="region of interest" description="Disordered" evidence="7">
    <location>
        <begin position="307"/>
        <end position="327"/>
    </location>
</feature>
<dbReference type="PROSITE" id="PS51257">
    <property type="entry name" value="PROKAR_LIPOPROTEIN"/>
    <property type="match status" value="1"/>
</dbReference>
<dbReference type="GeneID" id="105159821"/>
<reference evidence="9" key="1">
    <citation type="submission" date="2024-10" db="UniProtKB">
        <authorList>
            <consortium name="RefSeq"/>
        </authorList>
    </citation>
    <scope>NUCLEOTIDE SEQUENCE [LARGE SCALE GENOMIC DNA]</scope>
    <source>
        <strain evidence="9">cv. Zhongzhi No. 13</strain>
    </source>
</reference>
<evidence type="ECO:0000256" key="1">
    <source>
        <dbReference type="ARBA" id="ARBA00022679"/>
    </source>
</evidence>
<dbReference type="KEGG" id="sind:105159821"/>
<evidence type="ECO:0000256" key="2">
    <source>
        <dbReference type="ARBA" id="ARBA00022741"/>
    </source>
</evidence>
<dbReference type="Gene3D" id="1.10.510.10">
    <property type="entry name" value="Transferase(Phosphotransferase) domain 1"/>
    <property type="match status" value="1"/>
</dbReference>
<dbReference type="InterPro" id="IPR008271">
    <property type="entry name" value="Ser/Thr_kinase_AS"/>
</dbReference>
<keyword evidence="3 10" id="KW-0418">Kinase</keyword>
<dbReference type="SUPFAM" id="SSF56112">
    <property type="entry name" value="Protein kinase-like (PK-like)"/>
    <property type="match status" value="1"/>
</dbReference>
<name>A0A6I9T4N8_SESIN</name>
<feature type="compositionally biased region" description="Low complexity" evidence="7">
    <location>
        <begin position="312"/>
        <end position="327"/>
    </location>
</feature>